<protein>
    <submittedName>
        <fullName evidence="2">Uncharacterized protein</fullName>
    </submittedName>
</protein>
<dbReference type="AlphaFoldDB" id="A0A382ZEZ2"/>
<dbReference type="EMBL" id="UINC01183353">
    <property type="protein sequence ID" value="SVD94077.1"/>
    <property type="molecule type" value="Genomic_DNA"/>
</dbReference>
<organism evidence="2">
    <name type="scientific">marine metagenome</name>
    <dbReference type="NCBI Taxonomy" id="408172"/>
    <lineage>
        <taxon>unclassified sequences</taxon>
        <taxon>metagenomes</taxon>
        <taxon>ecological metagenomes</taxon>
    </lineage>
</organism>
<evidence type="ECO:0000256" key="1">
    <source>
        <dbReference type="SAM" id="MobiDB-lite"/>
    </source>
</evidence>
<proteinExistence type="predicted"/>
<accession>A0A382ZEZ2</accession>
<evidence type="ECO:0000313" key="2">
    <source>
        <dbReference type="EMBL" id="SVD94077.1"/>
    </source>
</evidence>
<reference evidence="2" key="1">
    <citation type="submission" date="2018-05" db="EMBL/GenBank/DDBJ databases">
        <authorList>
            <person name="Lanie J.A."/>
            <person name="Ng W.-L."/>
            <person name="Kazmierczak K.M."/>
            <person name="Andrzejewski T.M."/>
            <person name="Davidsen T.M."/>
            <person name="Wayne K.J."/>
            <person name="Tettelin H."/>
            <person name="Glass J.I."/>
            <person name="Rusch D."/>
            <person name="Podicherti R."/>
            <person name="Tsui H.-C.T."/>
            <person name="Winkler M.E."/>
        </authorList>
    </citation>
    <scope>NUCLEOTIDE SEQUENCE</scope>
</reference>
<gene>
    <name evidence="2" type="ORF">METZ01_LOCUS446931</name>
</gene>
<feature type="region of interest" description="Disordered" evidence="1">
    <location>
        <begin position="145"/>
        <end position="166"/>
    </location>
</feature>
<name>A0A382ZEZ2_9ZZZZ</name>
<feature type="compositionally biased region" description="Acidic residues" evidence="1">
    <location>
        <begin position="157"/>
        <end position="166"/>
    </location>
</feature>
<sequence>MPTDENITAEPVVLTDEASAFLERVEADRAANAGPRMRVNTERFTAEQGHYYNNLAIVRTPNYDIPSQKGFGPSTAVTLADLGDGRRYTWWVSNTFEQERLQKTIDGSLSNGGSYPLEVEFVRHRKTSKNGNEYNVLSIQVTNSGEDVTLPDVPENQLEEYTPDDE</sequence>